<reference evidence="1 2" key="1">
    <citation type="submission" date="2016-11" db="EMBL/GenBank/DDBJ databases">
        <authorList>
            <person name="Jaros S."/>
            <person name="Januszkiewicz K."/>
            <person name="Wedrychowicz H."/>
        </authorList>
    </citation>
    <scope>NUCLEOTIDE SEQUENCE [LARGE SCALE GENOMIC DNA]</scope>
    <source>
        <strain evidence="1 2">DSM 45627</strain>
    </source>
</reference>
<accession>A0A1M5GR82</accession>
<dbReference type="EMBL" id="FQVU01000002">
    <property type="protein sequence ID" value="SHG06141.1"/>
    <property type="molecule type" value="Genomic_DNA"/>
</dbReference>
<gene>
    <name evidence="1" type="ORF">SAMN05443575_1261</name>
</gene>
<sequence length="272" mass="28679">MTGTDRPEGPHARNATESAELRRLAHTLDVDPARLAMLAAVPPAQLRALRRQIAGALFEADRPHFARVAALSKTVPLPVAAKLTEATLPPLLAARTAELLEPAKAADLVTRVSERYLADVSAAMDASRAPEVVAAIPPGKVANVASELARRGEWIVIAGFVEQVSEPALRASVAELGGGQLLHVADVMDDASRLDLVGGMLTDTQLDELLAAAPAEGLWRELGTLLAQLSPEPTQRLARRYAAAGPEVTAAYDRAVADGALDATDHDRLTGR</sequence>
<name>A0A1M5GR82_9ACTN</name>
<dbReference type="STRING" id="1206085.SAMN05443575_1261"/>
<dbReference type="Proteomes" id="UP000186132">
    <property type="component" value="Unassembled WGS sequence"/>
</dbReference>
<organism evidence="1 2">
    <name type="scientific">Jatrophihabitans endophyticus</name>
    <dbReference type="NCBI Taxonomy" id="1206085"/>
    <lineage>
        <taxon>Bacteria</taxon>
        <taxon>Bacillati</taxon>
        <taxon>Actinomycetota</taxon>
        <taxon>Actinomycetes</taxon>
        <taxon>Jatrophihabitantales</taxon>
        <taxon>Jatrophihabitantaceae</taxon>
        <taxon>Jatrophihabitans</taxon>
    </lineage>
</organism>
<proteinExistence type="predicted"/>
<evidence type="ECO:0000313" key="2">
    <source>
        <dbReference type="Proteomes" id="UP000186132"/>
    </source>
</evidence>
<dbReference type="RefSeq" id="WP_073387736.1">
    <property type="nucleotide sequence ID" value="NZ_FQVU01000002.1"/>
</dbReference>
<dbReference type="OrthoDB" id="4529786at2"/>
<keyword evidence="2" id="KW-1185">Reference proteome</keyword>
<evidence type="ECO:0000313" key="1">
    <source>
        <dbReference type="EMBL" id="SHG06141.1"/>
    </source>
</evidence>
<protein>
    <submittedName>
        <fullName evidence="1">Uncharacterized protein</fullName>
    </submittedName>
</protein>
<dbReference type="AlphaFoldDB" id="A0A1M5GR82"/>